<dbReference type="HOGENOM" id="CLU_1186575_0_0_1"/>
<organism evidence="4">
    <name type="scientific">Oryza brachyantha</name>
    <name type="common">malo sina</name>
    <dbReference type="NCBI Taxonomy" id="4533"/>
    <lineage>
        <taxon>Eukaryota</taxon>
        <taxon>Viridiplantae</taxon>
        <taxon>Streptophyta</taxon>
        <taxon>Embryophyta</taxon>
        <taxon>Tracheophyta</taxon>
        <taxon>Spermatophyta</taxon>
        <taxon>Magnoliopsida</taxon>
        <taxon>Liliopsida</taxon>
        <taxon>Poales</taxon>
        <taxon>Poaceae</taxon>
        <taxon>BOP clade</taxon>
        <taxon>Oryzoideae</taxon>
        <taxon>Oryzeae</taxon>
        <taxon>Oryzinae</taxon>
        <taxon>Oryza</taxon>
    </lineage>
</organism>
<evidence type="ECO:0000313" key="5">
    <source>
        <dbReference type="Proteomes" id="UP000006038"/>
    </source>
</evidence>
<evidence type="ECO:0000256" key="1">
    <source>
        <dbReference type="PROSITE-ProRule" id="PRU00047"/>
    </source>
</evidence>
<proteinExistence type="predicted"/>
<evidence type="ECO:0000313" key="4">
    <source>
        <dbReference type="EnsemblPlants" id="OB01G26680.1"/>
    </source>
</evidence>
<protein>
    <recommendedName>
        <fullName evidence="3">CCHC-type domain-containing protein</fullName>
    </recommendedName>
</protein>
<dbReference type="EnsemblPlants" id="OB01G26680.1">
    <property type="protein sequence ID" value="OB01G26680.1"/>
    <property type="gene ID" value="OB01G26680"/>
</dbReference>
<dbReference type="GO" id="GO:0008270">
    <property type="term" value="F:zinc ion binding"/>
    <property type="evidence" value="ECO:0007669"/>
    <property type="project" value="UniProtKB-KW"/>
</dbReference>
<dbReference type="eggNOG" id="ENOG502R57P">
    <property type="taxonomic scope" value="Eukaryota"/>
</dbReference>
<name>J3L0B2_ORYBR</name>
<sequence length="234" mass="26031">MGSSSSDAEAPLLLPRRGSSKGEEEVGDGKKMREKASVPASSHHHRPAGGHSGPRRPEKTSFVPSSWADAVRGPARASRRPVLSQQDVEDDWQLVRRRRSKEPSTTVTNSAPFTPVRRPIPRWLHGRCFRCLGLGHLKADCNEAERCFRCWYPGHLGRDCDFGQGGFEKKKRAVSPDVAKEGEHRAKRLTAAPEQASTKSSHQMEDLGSRDPFLRPVSGQCTLSWEVLKLNFTE</sequence>
<dbReference type="Proteomes" id="UP000006038">
    <property type="component" value="Chromosome 1"/>
</dbReference>
<dbReference type="InterPro" id="IPR001878">
    <property type="entry name" value="Znf_CCHC"/>
</dbReference>
<feature type="region of interest" description="Disordered" evidence="2">
    <location>
        <begin position="171"/>
        <end position="209"/>
    </location>
</feature>
<keyword evidence="1" id="KW-0479">Metal-binding</keyword>
<dbReference type="Gene3D" id="4.10.60.10">
    <property type="entry name" value="Zinc finger, CCHC-type"/>
    <property type="match status" value="1"/>
</dbReference>
<dbReference type="PROSITE" id="PS50158">
    <property type="entry name" value="ZF_CCHC"/>
    <property type="match status" value="1"/>
</dbReference>
<accession>J3L0B2</accession>
<dbReference type="SMART" id="SM00343">
    <property type="entry name" value="ZnF_C2HC"/>
    <property type="match status" value="2"/>
</dbReference>
<feature type="compositionally biased region" description="Basic and acidic residues" evidence="2">
    <location>
        <begin position="20"/>
        <end position="36"/>
    </location>
</feature>
<dbReference type="AlphaFoldDB" id="J3L0B2"/>
<dbReference type="GO" id="GO:0003676">
    <property type="term" value="F:nucleic acid binding"/>
    <property type="evidence" value="ECO:0007669"/>
    <property type="project" value="InterPro"/>
</dbReference>
<evidence type="ECO:0000256" key="2">
    <source>
        <dbReference type="SAM" id="MobiDB-lite"/>
    </source>
</evidence>
<dbReference type="InterPro" id="IPR036875">
    <property type="entry name" value="Znf_CCHC_sf"/>
</dbReference>
<keyword evidence="5" id="KW-1185">Reference proteome</keyword>
<feature type="domain" description="CCHC-type" evidence="3">
    <location>
        <begin position="146"/>
        <end position="160"/>
    </location>
</feature>
<reference evidence="4" key="1">
    <citation type="journal article" date="2013" name="Nat. Commun.">
        <title>Whole-genome sequencing of Oryza brachyantha reveals mechanisms underlying Oryza genome evolution.</title>
        <authorList>
            <person name="Chen J."/>
            <person name="Huang Q."/>
            <person name="Gao D."/>
            <person name="Wang J."/>
            <person name="Lang Y."/>
            <person name="Liu T."/>
            <person name="Li B."/>
            <person name="Bai Z."/>
            <person name="Luis Goicoechea J."/>
            <person name="Liang C."/>
            <person name="Chen C."/>
            <person name="Zhang W."/>
            <person name="Sun S."/>
            <person name="Liao Y."/>
            <person name="Zhang X."/>
            <person name="Yang L."/>
            <person name="Song C."/>
            <person name="Wang M."/>
            <person name="Shi J."/>
            <person name="Liu G."/>
            <person name="Liu J."/>
            <person name="Zhou H."/>
            <person name="Zhou W."/>
            <person name="Yu Q."/>
            <person name="An N."/>
            <person name="Chen Y."/>
            <person name="Cai Q."/>
            <person name="Wang B."/>
            <person name="Liu B."/>
            <person name="Min J."/>
            <person name="Huang Y."/>
            <person name="Wu H."/>
            <person name="Li Z."/>
            <person name="Zhang Y."/>
            <person name="Yin Y."/>
            <person name="Song W."/>
            <person name="Jiang J."/>
            <person name="Jackson S.A."/>
            <person name="Wing R.A."/>
            <person name="Wang J."/>
            <person name="Chen M."/>
        </authorList>
    </citation>
    <scope>NUCLEOTIDE SEQUENCE [LARGE SCALE GENOMIC DNA]</scope>
    <source>
        <strain evidence="4">cv. IRGC 101232</strain>
    </source>
</reference>
<dbReference type="Gramene" id="OB01G26680.1">
    <property type="protein sequence ID" value="OB01G26680.1"/>
    <property type="gene ID" value="OB01G26680"/>
</dbReference>
<reference evidence="4" key="2">
    <citation type="submission" date="2013-04" db="UniProtKB">
        <authorList>
            <consortium name="EnsemblPlants"/>
        </authorList>
    </citation>
    <scope>IDENTIFICATION</scope>
</reference>
<feature type="region of interest" description="Disordered" evidence="2">
    <location>
        <begin position="1"/>
        <end position="87"/>
    </location>
</feature>
<keyword evidence="1" id="KW-0862">Zinc</keyword>
<dbReference type="SUPFAM" id="SSF57756">
    <property type="entry name" value="Retrovirus zinc finger-like domains"/>
    <property type="match status" value="1"/>
</dbReference>
<keyword evidence="1" id="KW-0863">Zinc-finger</keyword>
<evidence type="ECO:0000259" key="3">
    <source>
        <dbReference type="PROSITE" id="PS50158"/>
    </source>
</evidence>